<evidence type="ECO:0000313" key="7">
    <source>
        <dbReference type="EMBL" id="TRW45884.1"/>
    </source>
</evidence>
<feature type="transmembrane region" description="Helical" evidence="6">
    <location>
        <begin position="280"/>
        <end position="300"/>
    </location>
</feature>
<proteinExistence type="predicted"/>
<evidence type="ECO:0000256" key="2">
    <source>
        <dbReference type="ARBA" id="ARBA00022475"/>
    </source>
</evidence>
<comment type="subcellular location">
    <subcellularLocation>
        <location evidence="1">Cell membrane</location>
        <topology evidence="1">Multi-pass membrane protein</topology>
    </subcellularLocation>
</comment>
<feature type="transmembrane region" description="Helical" evidence="6">
    <location>
        <begin position="174"/>
        <end position="198"/>
    </location>
</feature>
<dbReference type="Proteomes" id="UP000318693">
    <property type="component" value="Unassembled WGS sequence"/>
</dbReference>
<accession>A0A552WT12</accession>
<dbReference type="CDD" id="cd06581">
    <property type="entry name" value="TM_PBP1_LivM_like"/>
    <property type="match status" value="1"/>
</dbReference>
<evidence type="ECO:0000256" key="5">
    <source>
        <dbReference type="ARBA" id="ARBA00023136"/>
    </source>
</evidence>
<dbReference type="RefSeq" id="WP_143417946.1">
    <property type="nucleotide sequence ID" value="NZ_VJXR01000016.1"/>
</dbReference>
<dbReference type="EMBL" id="VJXR01000016">
    <property type="protein sequence ID" value="TRW45884.1"/>
    <property type="molecule type" value="Genomic_DNA"/>
</dbReference>
<dbReference type="PANTHER" id="PTHR30482:SF20">
    <property type="entry name" value="HIGH-AFFINITY BRANCHED-CHAIN AMINO ACID TRANSPORT SYSTEM PERMEASE PROTEIN LIVM"/>
    <property type="match status" value="1"/>
</dbReference>
<evidence type="ECO:0000256" key="3">
    <source>
        <dbReference type="ARBA" id="ARBA00022692"/>
    </source>
</evidence>
<feature type="transmembrane region" description="Helical" evidence="6">
    <location>
        <begin position="137"/>
        <end position="154"/>
    </location>
</feature>
<feature type="transmembrane region" description="Helical" evidence="6">
    <location>
        <begin position="105"/>
        <end position="125"/>
    </location>
</feature>
<dbReference type="GO" id="GO:0015658">
    <property type="term" value="F:branched-chain amino acid transmembrane transporter activity"/>
    <property type="evidence" value="ECO:0007669"/>
    <property type="project" value="InterPro"/>
</dbReference>
<protein>
    <submittedName>
        <fullName evidence="7">Branched-chain amino acid ABC transporter permease</fullName>
    </submittedName>
</protein>
<keyword evidence="8" id="KW-1185">Reference proteome</keyword>
<dbReference type="PANTHER" id="PTHR30482">
    <property type="entry name" value="HIGH-AFFINITY BRANCHED-CHAIN AMINO ACID TRANSPORT SYSTEM PERMEASE"/>
    <property type="match status" value="1"/>
</dbReference>
<name>A0A552WT12_9MICO</name>
<keyword evidence="5 6" id="KW-0472">Membrane</keyword>
<organism evidence="7 8">
    <name type="scientific">Georgenia yuyongxinii</name>
    <dbReference type="NCBI Taxonomy" id="2589797"/>
    <lineage>
        <taxon>Bacteria</taxon>
        <taxon>Bacillati</taxon>
        <taxon>Actinomycetota</taxon>
        <taxon>Actinomycetes</taxon>
        <taxon>Micrococcales</taxon>
        <taxon>Bogoriellaceae</taxon>
        <taxon>Georgenia</taxon>
    </lineage>
</organism>
<dbReference type="GO" id="GO:0005886">
    <property type="term" value="C:plasma membrane"/>
    <property type="evidence" value="ECO:0007669"/>
    <property type="project" value="UniProtKB-SubCell"/>
</dbReference>
<feature type="transmembrane region" description="Helical" evidence="6">
    <location>
        <begin position="63"/>
        <end position="85"/>
    </location>
</feature>
<dbReference type="InterPro" id="IPR043428">
    <property type="entry name" value="LivM-like"/>
</dbReference>
<feature type="transmembrane region" description="Helical" evidence="6">
    <location>
        <begin position="33"/>
        <end position="51"/>
    </location>
</feature>
<feature type="transmembrane region" description="Helical" evidence="6">
    <location>
        <begin position="230"/>
        <end position="248"/>
    </location>
</feature>
<comment type="caution">
    <text evidence="7">The sequence shown here is derived from an EMBL/GenBank/DDBJ whole genome shotgun (WGS) entry which is preliminary data.</text>
</comment>
<keyword evidence="4 6" id="KW-1133">Transmembrane helix</keyword>
<feature type="transmembrane region" description="Helical" evidence="6">
    <location>
        <begin position="254"/>
        <end position="273"/>
    </location>
</feature>
<gene>
    <name evidence="7" type="ORF">FJ693_07695</name>
</gene>
<dbReference type="InterPro" id="IPR001851">
    <property type="entry name" value="ABC_transp_permease"/>
</dbReference>
<keyword evidence="2" id="KW-1003">Cell membrane</keyword>
<reference evidence="7 8" key="1">
    <citation type="submission" date="2019-07" db="EMBL/GenBank/DDBJ databases">
        <title>Georgenia wutianyii sp. nov. and Georgenia *** sp. nov. isolated from plateau pika (Ochotona curzoniae) in the Qinghai-Tibet plateau of China.</title>
        <authorList>
            <person name="Tian Z."/>
        </authorList>
    </citation>
    <scope>NUCLEOTIDE SEQUENCE [LARGE SCALE GENOMIC DNA]</scope>
    <source>
        <strain evidence="7 8">Z446</strain>
    </source>
</reference>
<dbReference type="Pfam" id="PF02653">
    <property type="entry name" value="BPD_transp_2"/>
    <property type="match status" value="1"/>
</dbReference>
<feature type="transmembrane region" description="Helical" evidence="6">
    <location>
        <begin position="306"/>
        <end position="328"/>
    </location>
</feature>
<sequence>MTAEAPVLRRARAEVPHEAPASRTIWGLTPRDLAPVAGLVVVVAAVSPLLVGNAGRLDTSITMATFAIIAVSLGLSYGLGGMLSLAQATFASIGAYGTAIVSTSWGLPPTLGLVLAVAVPTVVAYGMARLIVRLSPLALALATLAFSQLVQLAVNEGGDLTGGYIGISGIPGLAWFSSAESLHALGWALVVLAMLVVLRVRSSNRGRALVAISTDTTLAKSVGIPVNAHLASAFALGGAIAGVAGWYYAHTRGYLAPASLSLDVSFMIAIAVIVGGRRTLLGPIVGTVLIVLLRDLVPGAESHGMFYGGGLILALLLFPEGVMGENWTARLRRIRHRRSGAAPTDRPATKEA</sequence>
<evidence type="ECO:0000256" key="6">
    <source>
        <dbReference type="SAM" id="Phobius"/>
    </source>
</evidence>
<evidence type="ECO:0000256" key="1">
    <source>
        <dbReference type="ARBA" id="ARBA00004651"/>
    </source>
</evidence>
<dbReference type="AlphaFoldDB" id="A0A552WT12"/>
<evidence type="ECO:0000313" key="8">
    <source>
        <dbReference type="Proteomes" id="UP000318693"/>
    </source>
</evidence>
<evidence type="ECO:0000256" key="4">
    <source>
        <dbReference type="ARBA" id="ARBA00022989"/>
    </source>
</evidence>
<keyword evidence="3 6" id="KW-0812">Transmembrane</keyword>